<dbReference type="PANTHER" id="PTHR45128:SF1">
    <property type="entry name" value="S-ADENOSYLMETHIONINE-DEPENDENT METHYLTRANSFERASE RV2258C"/>
    <property type="match status" value="1"/>
</dbReference>
<sequence>MAETEEMFGNRLAETVTQGFLCLALSLGHKTGLFEAMAGFDEPKSAKEIANAAGLKERYVREWLGAMVSGCIVEVDEETSELFLLPPHRRPAVTRLGDIIDWSMVAQGLPMISGVYEKVIECTKTSGPPGITGGDYSPSYHQWRNQCYDTFVQASLLEAFIPSIPGFEAILGQGTNVLEINNHNGSAARKLARAFPESSFFLSNNPRMSKDEKSNSGDPLTTPSSPYKQFNLTVETHDPTNLPADWSGKFGVVLAIQNIRDTPRPDVIVQEVHRILKPEGLFAMMESNMKSRIADNRDNPASVFVYTCSLFSSLPQSLSDEAGLGLGAAFGRESFKPFLEKAGFKTITLVPVPGDPLDQVTYVCKK</sequence>
<dbReference type="RefSeq" id="XP_022083548.1">
    <property type="nucleotide sequence ID" value="XM_022227856.1"/>
</dbReference>
<evidence type="ECO:0000313" key="5">
    <source>
        <dbReference type="RefSeq" id="XP_022083548.1"/>
    </source>
</evidence>
<dbReference type="InterPro" id="IPR036390">
    <property type="entry name" value="WH_DNA-bd_sf"/>
</dbReference>
<dbReference type="Gene3D" id="3.40.50.150">
    <property type="entry name" value="Vaccinia Virus protein VP39"/>
    <property type="match status" value="1"/>
</dbReference>
<dbReference type="InterPro" id="IPR013216">
    <property type="entry name" value="Methyltransf_11"/>
</dbReference>
<dbReference type="InterPro" id="IPR036388">
    <property type="entry name" value="WH-like_DNA-bd_sf"/>
</dbReference>
<accession>A0A8B7XRS1</accession>
<dbReference type="KEGG" id="aplc:110975398"/>
<dbReference type="GO" id="GO:0008757">
    <property type="term" value="F:S-adenosylmethionine-dependent methyltransferase activity"/>
    <property type="evidence" value="ECO:0007669"/>
    <property type="project" value="InterPro"/>
</dbReference>
<gene>
    <name evidence="5" type="primary">LOC110975398</name>
</gene>
<evidence type="ECO:0000256" key="1">
    <source>
        <dbReference type="SAM" id="MobiDB-lite"/>
    </source>
</evidence>
<protein>
    <submittedName>
        <fullName evidence="5">Uncharacterized protein LOC110975398</fullName>
    </submittedName>
</protein>
<feature type="domain" description="Methyltransferase type 11" evidence="2">
    <location>
        <begin position="185"/>
        <end position="283"/>
    </location>
</feature>
<organism evidence="4 5">
    <name type="scientific">Acanthaster planci</name>
    <name type="common">Crown-of-thorns starfish</name>
    <dbReference type="NCBI Taxonomy" id="133434"/>
    <lineage>
        <taxon>Eukaryota</taxon>
        <taxon>Metazoa</taxon>
        <taxon>Echinodermata</taxon>
        <taxon>Eleutherozoa</taxon>
        <taxon>Asterozoa</taxon>
        <taxon>Asteroidea</taxon>
        <taxon>Valvatacea</taxon>
        <taxon>Valvatida</taxon>
        <taxon>Acanthasteridae</taxon>
        <taxon>Acanthaster</taxon>
    </lineage>
</organism>
<dbReference type="OMA" id="THEANVG"/>
<dbReference type="Pfam" id="PF08241">
    <property type="entry name" value="Methyltransf_11"/>
    <property type="match status" value="1"/>
</dbReference>
<proteinExistence type="predicted"/>
<keyword evidence="4" id="KW-1185">Reference proteome</keyword>
<reference evidence="5" key="1">
    <citation type="submission" date="2025-08" db="UniProtKB">
        <authorList>
            <consortium name="RefSeq"/>
        </authorList>
    </citation>
    <scope>IDENTIFICATION</scope>
</reference>
<dbReference type="AlphaFoldDB" id="A0A8B7XRS1"/>
<evidence type="ECO:0000259" key="3">
    <source>
        <dbReference type="Pfam" id="PF21320"/>
    </source>
</evidence>
<dbReference type="PANTHER" id="PTHR45128">
    <property type="entry name" value="METHYLTRANSFERASE TYPE 11"/>
    <property type="match status" value="1"/>
</dbReference>
<dbReference type="OrthoDB" id="506498at2759"/>
<dbReference type="Proteomes" id="UP000694845">
    <property type="component" value="Unplaced"/>
</dbReference>
<feature type="domain" description="S-adenosylmethionine-dependent methyltransferase Rv2258c-like winged HTH" evidence="3">
    <location>
        <begin position="21"/>
        <end position="95"/>
    </location>
</feature>
<dbReference type="SUPFAM" id="SSF46785">
    <property type="entry name" value="Winged helix' DNA-binding domain"/>
    <property type="match status" value="1"/>
</dbReference>
<dbReference type="GeneID" id="110975398"/>
<feature type="region of interest" description="Disordered" evidence="1">
    <location>
        <begin position="203"/>
        <end position="224"/>
    </location>
</feature>
<dbReference type="Gene3D" id="1.10.10.10">
    <property type="entry name" value="Winged helix-like DNA-binding domain superfamily/Winged helix DNA-binding domain"/>
    <property type="match status" value="1"/>
</dbReference>
<dbReference type="SUPFAM" id="SSF53335">
    <property type="entry name" value="S-adenosyl-L-methionine-dependent methyltransferases"/>
    <property type="match status" value="1"/>
</dbReference>
<dbReference type="InterPro" id="IPR048711">
    <property type="entry name" value="WHD_Rv2258c"/>
</dbReference>
<dbReference type="InterPro" id="IPR053173">
    <property type="entry name" value="SAM-binding_MTase"/>
</dbReference>
<dbReference type="InterPro" id="IPR029063">
    <property type="entry name" value="SAM-dependent_MTases_sf"/>
</dbReference>
<name>A0A8B7XRS1_ACAPL</name>
<evidence type="ECO:0000313" key="4">
    <source>
        <dbReference type="Proteomes" id="UP000694845"/>
    </source>
</evidence>
<dbReference type="Pfam" id="PF21320">
    <property type="entry name" value="WHD_Rv2258c"/>
    <property type="match status" value="1"/>
</dbReference>
<evidence type="ECO:0000259" key="2">
    <source>
        <dbReference type="Pfam" id="PF08241"/>
    </source>
</evidence>